<sequence>MNENRHATQPTSLKPSERSKLNESYHKQKSVTATTNKRKIVLSEQSSNSLNQPTSSTTVTNTHSASSDKDAKKGTKVEIPVSLNIDPFTTDEFTDPQNTMDRMLTAKAMSAASEYARARDDAQLPESTSSNSSTRVSPRLGESDGIASRAQIVKAETDLLTLKHQLVETKAELKAAEDRLREKDAIIREQESRIDELIESRVPTDDMNDVMAENARLRKEIEENEVMLADCQQLLEMYVAREK</sequence>
<evidence type="ECO:0000313" key="1">
    <source>
        <dbReference type="EMBL" id="KAJ1898220.1"/>
    </source>
</evidence>
<protein>
    <submittedName>
        <fullName evidence="1">Uncharacterized protein</fullName>
    </submittedName>
</protein>
<name>A0ACC1IP75_9FUNG</name>
<keyword evidence="2" id="KW-1185">Reference proteome</keyword>
<accession>A0ACC1IP75</accession>
<comment type="caution">
    <text evidence="1">The sequence shown here is derived from an EMBL/GenBank/DDBJ whole genome shotgun (WGS) entry which is preliminary data.</text>
</comment>
<reference evidence="1" key="1">
    <citation type="submission" date="2022-07" db="EMBL/GenBank/DDBJ databases">
        <title>Phylogenomic reconstructions and comparative analyses of Kickxellomycotina fungi.</title>
        <authorList>
            <person name="Reynolds N.K."/>
            <person name="Stajich J.E."/>
            <person name="Barry K."/>
            <person name="Grigoriev I.V."/>
            <person name="Crous P."/>
            <person name="Smith M.E."/>
        </authorList>
    </citation>
    <scope>NUCLEOTIDE SEQUENCE</scope>
    <source>
        <strain evidence="1">Benny 63K</strain>
    </source>
</reference>
<dbReference type="EMBL" id="JANBPG010000257">
    <property type="protein sequence ID" value="KAJ1898220.1"/>
    <property type="molecule type" value="Genomic_DNA"/>
</dbReference>
<proteinExistence type="predicted"/>
<organism evidence="1 2">
    <name type="scientific">Kickxella alabastrina</name>
    <dbReference type="NCBI Taxonomy" id="61397"/>
    <lineage>
        <taxon>Eukaryota</taxon>
        <taxon>Fungi</taxon>
        <taxon>Fungi incertae sedis</taxon>
        <taxon>Zoopagomycota</taxon>
        <taxon>Kickxellomycotina</taxon>
        <taxon>Kickxellomycetes</taxon>
        <taxon>Kickxellales</taxon>
        <taxon>Kickxellaceae</taxon>
        <taxon>Kickxella</taxon>
    </lineage>
</organism>
<gene>
    <name evidence="1" type="ORF">LPJ66_002897</name>
</gene>
<evidence type="ECO:0000313" key="2">
    <source>
        <dbReference type="Proteomes" id="UP001150581"/>
    </source>
</evidence>
<dbReference type="Proteomes" id="UP001150581">
    <property type="component" value="Unassembled WGS sequence"/>
</dbReference>